<gene>
    <name evidence="1" type="ORF">C7441_11224</name>
</gene>
<dbReference type="InterPro" id="IPR002736">
    <property type="entry name" value="CitG"/>
</dbReference>
<keyword evidence="2" id="KW-1185">Reference proteome</keyword>
<accession>A0A316BZF7</accession>
<dbReference type="GO" id="GO:0005524">
    <property type="term" value="F:ATP binding"/>
    <property type="evidence" value="ECO:0007669"/>
    <property type="project" value="InterPro"/>
</dbReference>
<dbReference type="STRING" id="1192868.GCA_000304395_01671"/>
<dbReference type="GO" id="GO:0046917">
    <property type="term" value="F:triphosphoribosyl-dephospho-CoA synthase activity"/>
    <property type="evidence" value="ECO:0007669"/>
    <property type="project" value="InterPro"/>
</dbReference>
<dbReference type="PANTHER" id="PTHR42280:SF1">
    <property type="entry name" value="CITG FAMILY PROTEIN"/>
    <property type="match status" value="1"/>
</dbReference>
<reference evidence="1 2" key="1">
    <citation type="submission" date="2018-05" db="EMBL/GenBank/DDBJ databases">
        <title>Genomic Encyclopedia of Type Strains, Phase IV (KMG-IV): sequencing the most valuable type-strain genomes for metagenomic binning, comparative biology and taxonomic classification.</title>
        <authorList>
            <person name="Goeker M."/>
        </authorList>
    </citation>
    <scope>NUCLEOTIDE SEQUENCE [LARGE SCALE GENOMIC DNA]</scope>
    <source>
        <strain evidence="1 2">DSM 6986</strain>
    </source>
</reference>
<dbReference type="AlphaFoldDB" id="A0A316BZF7"/>
<dbReference type="Pfam" id="PF01874">
    <property type="entry name" value="CitG"/>
    <property type="match status" value="1"/>
</dbReference>
<evidence type="ECO:0000313" key="2">
    <source>
        <dbReference type="Proteomes" id="UP000245396"/>
    </source>
</evidence>
<sequence length="284" mass="30576">MTRRQAIRAAYEDACRREIEALKPGNVHLFADGHRMTAQEFLTSAQVSSDPLTDPTLSLGQRIVEAVRATRAAVGTNTNLGIILLCAPLAAAAAPEGGRLRERLGHALQAIDLDDTAAVFEAIVLASPGGLGAASTHDVHERPTVGLLEAMRQAADRDRIARQYISGFADIFELGLPALETAIDCGETGMWPAVHCYLAFLTAFPDSHVQRKFNLETAQKVRNEALSVHARFLSAPDDPRRIELLSEFDARLKERGINPGTSADLTVACLLVHNLGGRLAQLSG</sequence>
<dbReference type="RefSeq" id="WP_170125156.1">
    <property type="nucleotide sequence ID" value="NZ_QGGG01000012.1"/>
</dbReference>
<dbReference type="PANTHER" id="PTHR42280">
    <property type="entry name" value="CITG FAMILY PROTEIN"/>
    <property type="match status" value="1"/>
</dbReference>
<dbReference type="Gene3D" id="1.10.4200.10">
    <property type="entry name" value="Triphosphoribosyl-dephospho-CoA protein"/>
    <property type="match status" value="1"/>
</dbReference>
<organism evidence="1 2">
    <name type="scientific">Pseudaminobacter salicylatoxidans</name>
    <dbReference type="NCBI Taxonomy" id="93369"/>
    <lineage>
        <taxon>Bacteria</taxon>
        <taxon>Pseudomonadati</taxon>
        <taxon>Pseudomonadota</taxon>
        <taxon>Alphaproteobacteria</taxon>
        <taxon>Hyphomicrobiales</taxon>
        <taxon>Phyllobacteriaceae</taxon>
        <taxon>Pseudaminobacter</taxon>
    </lineage>
</organism>
<dbReference type="Proteomes" id="UP000245396">
    <property type="component" value="Unassembled WGS sequence"/>
</dbReference>
<proteinExistence type="predicted"/>
<comment type="caution">
    <text evidence="1">The sequence shown here is derived from an EMBL/GenBank/DDBJ whole genome shotgun (WGS) entry which is preliminary data.</text>
</comment>
<dbReference type="EMBL" id="QGGG01000012">
    <property type="protein sequence ID" value="PWJ80484.1"/>
    <property type="molecule type" value="Genomic_DNA"/>
</dbReference>
<evidence type="ECO:0000313" key="1">
    <source>
        <dbReference type="EMBL" id="PWJ80484.1"/>
    </source>
</evidence>
<name>A0A316BZF7_PSESE</name>
<protein>
    <submittedName>
        <fullName evidence="1">Triphosphoribosyl-dephospho-CoA synthase</fullName>
    </submittedName>
</protein>